<evidence type="ECO:0000313" key="2">
    <source>
        <dbReference type="Proteomes" id="UP000516093"/>
    </source>
</evidence>
<sequence length="73" mass="8051">MKRRWLTAGALAFVLVNAVAFFHAWRFTHFSDETGAKQASPEQLSALQKAALLLTGVQNPKPVNQATPTKRLC</sequence>
<dbReference type="Proteomes" id="UP000516093">
    <property type="component" value="Chromosome"/>
</dbReference>
<dbReference type="KEGG" id="hqi:H9L05_01530"/>
<dbReference type="EMBL" id="CP060784">
    <property type="protein sequence ID" value="QNP52489.1"/>
    <property type="molecule type" value="Genomic_DNA"/>
</dbReference>
<keyword evidence="2" id="KW-1185">Reference proteome</keyword>
<accession>A0A7H0GW23</accession>
<evidence type="ECO:0000313" key="1">
    <source>
        <dbReference type="EMBL" id="QNP52489.1"/>
    </source>
</evidence>
<dbReference type="RefSeq" id="WP_187732744.1">
    <property type="nucleotide sequence ID" value="NZ_BMFN01000002.1"/>
</dbReference>
<reference evidence="1 2" key="1">
    <citation type="submission" date="2020-08" db="EMBL/GenBank/DDBJ databases">
        <title>Genome sequence of Hymenobacter qilianensis JCM 19763T.</title>
        <authorList>
            <person name="Hyun D.-W."/>
            <person name="Bae J.-W."/>
        </authorList>
    </citation>
    <scope>NUCLEOTIDE SEQUENCE [LARGE SCALE GENOMIC DNA]</scope>
    <source>
        <strain evidence="1 2">JCM 19763</strain>
    </source>
</reference>
<gene>
    <name evidence="1" type="ORF">H9L05_01530</name>
</gene>
<dbReference type="AlphaFoldDB" id="A0A7H0GW23"/>
<protein>
    <submittedName>
        <fullName evidence="1">Uncharacterized protein</fullName>
    </submittedName>
</protein>
<organism evidence="1 2">
    <name type="scientific">Hymenobacter qilianensis</name>
    <dbReference type="NCBI Taxonomy" id="1385715"/>
    <lineage>
        <taxon>Bacteria</taxon>
        <taxon>Pseudomonadati</taxon>
        <taxon>Bacteroidota</taxon>
        <taxon>Cytophagia</taxon>
        <taxon>Cytophagales</taxon>
        <taxon>Hymenobacteraceae</taxon>
        <taxon>Hymenobacter</taxon>
    </lineage>
</organism>
<name>A0A7H0GW23_9BACT</name>
<proteinExistence type="predicted"/>